<dbReference type="CDD" id="cd02440">
    <property type="entry name" value="AdoMet_MTases"/>
    <property type="match status" value="1"/>
</dbReference>
<accession>A0ABQ4ELU0</accession>
<comment type="caution">
    <text evidence="2">The sequence shown here is derived from an EMBL/GenBank/DDBJ whole genome shotgun (WGS) entry which is preliminary data.</text>
</comment>
<sequence>MLAGVKGLLGHVSLYVALQRGLGADRLRYRCLDELALSDGDTVIDVGCGPAYYFERLPEVRYFGFDTAPRYIEYAQRRWGSDRAEFHCEIFGEQHLAKIPPANAVLLLGLLHHLSDEDSRHLLRVAGKALAPGGRVIAVDTCFEPRQGAVSRWMSKNDRGEHVRTPEGFVTLAKEAFTDVDGEIIDDATRIPSSFWMMRMRDPVLAAQPS</sequence>
<protein>
    <recommendedName>
        <fullName evidence="1">Methyltransferase domain-containing protein</fullName>
    </recommendedName>
</protein>
<dbReference type="InterPro" id="IPR029063">
    <property type="entry name" value="SAM-dependent_MTases_sf"/>
</dbReference>
<dbReference type="EMBL" id="BONX01000012">
    <property type="protein sequence ID" value="GIG95709.1"/>
    <property type="molecule type" value="Genomic_DNA"/>
</dbReference>
<dbReference type="SUPFAM" id="SSF53335">
    <property type="entry name" value="S-adenosyl-L-methionine-dependent methyltransferases"/>
    <property type="match status" value="1"/>
</dbReference>
<proteinExistence type="predicted"/>
<dbReference type="Pfam" id="PF13649">
    <property type="entry name" value="Methyltransf_25"/>
    <property type="match status" value="1"/>
</dbReference>
<evidence type="ECO:0000313" key="3">
    <source>
        <dbReference type="Proteomes" id="UP000621500"/>
    </source>
</evidence>
<organism evidence="2 3">
    <name type="scientific">Plantactinospora mayteni</name>
    <dbReference type="NCBI Taxonomy" id="566021"/>
    <lineage>
        <taxon>Bacteria</taxon>
        <taxon>Bacillati</taxon>
        <taxon>Actinomycetota</taxon>
        <taxon>Actinomycetes</taxon>
        <taxon>Micromonosporales</taxon>
        <taxon>Micromonosporaceae</taxon>
        <taxon>Plantactinospora</taxon>
    </lineage>
</organism>
<feature type="domain" description="Methyltransferase" evidence="1">
    <location>
        <begin position="43"/>
        <end position="134"/>
    </location>
</feature>
<evidence type="ECO:0000313" key="2">
    <source>
        <dbReference type="EMBL" id="GIG95709.1"/>
    </source>
</evidence>
<evidence type="ECO:0000259" key="1">
    <source>
        <dbReference type="Pfam" id="PF13649"/>
    </source>
</evidence>
<dbReference type="Proteomes" id="UP000621500">
    <property type="component" value="Unassembled WGS sequence"/>
</dbReference>
<reference evidence="2 3" key="1">
    <citation type="submission" date="2021-01" db="EMBL/GenBank/DDBJ databases">
        <title>Whole genome shotgun sequence of Plantactinospora mayteni NBRC 109088.</title>
        <authorList>
            <person name="Komaki H."/>
            <person name="Tamura T."/>
        </authorList>
    </citation>
    <scope>NUCLEOTIDE SEQUENCE [LARGE SCALE GENOMIC DNA]</scope>
    <source>
        <strain evidence="2 3">NBRC 109088</strain>
    </source>
</reference>
<dbReference type="Gene3D" id="3.40.50.150">
    <property type="entry name" value="Vaccinia Virus protein VP39"/>
    <property type="match status" value="1"/>
</dbReference>
<dbReference type="InterPro" id="IPR041698">
    <property type="entry name" value="Methyltransf_25"/>
</dbReference>
<name>A0ABQ4ELU0_9ACTN</name>
<dbReference type="RefSeq" id="WP_203857294.1">
    <property type="nucleotide sequence ID" value="NZ_BAAAZQ010000007.1"/>
</dbReference>
<keyword evidence="3" id="KW-1185">Reference proteome</keyword>
<gene>
    <name evidence="2" type="ORF">Pma05_22820</name>
</gene>